<feature type="domain" description="Histidine kinase" evidence="14">
    <location>
        <begin position="280"/>
        <end position="496"/>
    </location>
</feature>
<organism evidence="15 16">
    <name type="scientific">Paenibacillus terricola</name>
    <dbReference type="NCBI Taxonomy" id="2763503"/>
    <lineage>
        <taxon>Bacteria</taxon>
        <taxon>Bacillati</taxon>
        <taxon>Bacillota</taxon>
        <taxon>Bacilli</taxon>
        <taxon>Bacillales</taxon>
        <taxon>Paenibacillaceae</taxon>
        <taxon>Paenibacillus</taxon>
    </lineage>
</organism>
<dbReference type="InterPro" id="IPR005467">
    <property type="entry name" value="His_kinase_dom"/>
</dbReference>
<evidence type="ECO:0000256" key="4">
    <source>
        <dbReference type="ARBA" id="ARBA00022553"/>
    </source>
</evidence>
<comment type="caution">
    <text evidence="15">The sequence shown here is derived from an EMBL/GenBank/DDBJ whole genome shotgun (WGS) entry which is preliminary data.</text>
</comment>
<evidence type="ECO:0000256" key="10">
    <source>
        <dbReference type="ARBA" id="ARBA00022989"/>
    </source>
</evidence>
<evidence type="ECO:0000256" key="2">
    <source>
        <dbReference type="ARBA" id="ARBA00004141"/>
    </source>
</evidence>
<keyword evidence="16" id="KW-1185">Reference proteome</keyword>
<dbReference type="InterPro" id="IPR036097">
    <property type="entry name" value="HisK_dim/P_sf"/>
</dbReference>
<evidence type="ECO:0000256" key="7">
    <source>
        <dbReference type="ARBA" id="ARBA00022741"/>
    </source>
</evidence>
<dbReference type="PANTHER" id="PTHR45569:SF1">
    <property type="entry name" value="SENSOR PROTEIN KDPD"/>
    <property type="match status" value="1"/>
</dbReference>
<dbReference type="Pfam" id="PF13492">
    <property type="entry name" value="GAF_3"/>
    <property type="match status" value="1"/>
</dbReference>
<reference evidence="15 16" key="1">
    <citation type="submission" date="2020-09" db="EMBL/GenBank/DDBJ databases">
        <title>Paenibacillus sp. strain PR3 16S rRNA gene Genome sequencing and assembly.</title>
        <authorList>
            <person name="Kim J."/>
        </authorList>
    </citation>
    <scope>NUCLEOTIDE SEQUENCE [LARGE SCALE GENOMIC DNA]</scope>
    <source>
        <strain evidence="15 16">PR3</strain>
    </source>
</reference>
<dbReference type="PANTHER" id="PTHR45569">
    <property type="entry name" value="SENSOR PROTEIN KDPD"/>
    <property type="match status" value="1"/>
</dbReference>
<dbReference type="SUPFAM" id="SSF47384">
    <property type="entry name" value="Homodimeric domain of signal transducing histidine kinase"/>
    <property type="match status" value="1"/>
</dbReference>
<dbReference type="InterPro" id="IPR029016">
    <property type="entry name" value="GAF-like_dom_sf"/>
</dbReference>
<dbReference type="SMART" id="SM00388">
    <property type="entry name" value="HisKA"/>
    <property type="match status" value="1"/>
</dbReference>
<proteinExistence type="predicted"/>
<dbReference type="Gene3D" id="1.20.120.620">
    <property type="entry name" value="Backbone structure of the membrane domain of e. Coli histidine kinase receptor kdpd"/>
    <property type="match status" value="1"/>
</dbReference>
<evidence type="ECO:0000256" key="8">
    <source>
        <dbReference type="ARBA" id="ARBA00022777"/>
    </source>
</evidence>
<feature type="transmembrane region" description="Helical" evidence="13">
    <location>
        <begin position="54"/>
        <end position="73"/>
    </location>
</feature>
<feature type="transmembrane region" description="Helical" evidence="13">
    <location>
        <begin position="31"/>
        <end position="48"/>
    </location>
</feature>
<evidence type="ECO:0000313" key="16">
    <source>
        <dbReference type="Proteomes" id="UP000609346"/>
    </source>
</evidence>
<keyword evidence="11" id="KW-0902">Two-component regulatory system</keyword>
<dbReference type="SUPFAM" id="SSF55781">
    <property type="entry name" value="GAF domain-like"/>
    <property type="match status" value="1"/>
</dbReference>
<evidence type="ECO:0000259" key="14">
    <source>
        <dbReference type="PROSITE" id="PS50109"/>
    </source>
</evidence>
<dbReference type="InterPro" id="IPR004358">
    <property type="entry name" value="Sig_transdc_His_kin-like_C"/>
</dbReference>
<dbReference type="Pfam" id="PF13493">
    <property type="entry name" value="DUF4118"/>
    <property type="match status" value="1"/>
</dbReference>
<dbReference type="PROSITE" id="PS50109">
    <property type="entry name" value="HIS_KIN"/>
    <property type="match status" value="1"/>
</dbReference>
<dbReference type="SUPFAM" id="SSF55874">
    <property type="entry name" value="ATPase domain of HSP90 chaperone/DNA topoisomerase II/histidine kinase"/>
    <property type="match status" value="1"/>
</dbReference>
<keyword evidence="7" id="KW-0547">Nucleotide-binding</keyword>
<dbReference type="SMART" id="SM00387">
    <property type="entry name" value="HATPase_c"/>
    <property type="match status" value="1"/>
</dbReference>
<dbReference type="InterPro" id="IPR003018">
    <property type="entry name" value="GAF"/>
</dbReference>
<dbReference type="InterPro" id="IPR003661">
    <property type="entry name" value="HisK_dim/P_dom"/>
</dbReference>
<dbReference type="CDD" id="cd00082">
    <property type="entry name" value="HisKA"/>
    <property type="match status" value="1"/>
</dbReference>
<dbReference type="InterPro" id="IPR052023">
    <property type="entry name" value="Histidine_kinase_KdpD"/>
</dbReference>
<dbReference type="EMBL" id="JACXZA010000002">
    <property type="protein sequence ID" value="MBD3919368.1"/>
    <property type="molecule type" value="Genomic_DNA"/>
</dbReference>
<protein>
    <recommendedName>
        <fullName evidence="3">histidine kinase</fullName>
        <ecNumber evidence="3">2.7.13.3</ecNumber>
    </recommendedName>
</protein>
<dbReference type="EC" id="2.7.13.3" evidence="3"/>
<dbReference type="Gene3D" id="3.30.565.10">
    <property type="entry name" value="Histidine kinase-like ATPase, C-terminal domain"/>
    <property type="match status" value="1"/>
</dbReference>
<comment type="subcellular location">
    <subcellularLocation>
        <location evidence="2">Membrane</location>
        <topology evidence="2">Multi-pass membrane protein</topology>
    </subcellularLocation>
</comment>
<keyword evidence="5" id="KW-0808">Transferase</keyword>
<feature type="transmembrane region" description="Helical" evidence="13">
    <location>
        <begin position="80"/>
        <end position="101"/>
    </location>
</feature>
<evidence type="ECO:0000313" key="15">
    <source>
        <dbReference type="EMBL" id="MBD3919368.1"/>
    </source>
</evidence>
<dbReference type="PRINTS" id="PR00344">
    <property type="entry name" value="BCTRLSENSOR"/>
</dbReference>
<dbReference type="CDD" id="cd00075">
    <property type="entry name" value="HATPase"/>
    <property type="match status" value="1"/>
</dbReference>
<dbReference type="Gene3D" id="3.30.450.40">
    <property type="match status" value="1"/>
</dbReference>
<keyword evidence="9" id="KW-0067">ATP-binding</keyword>
<dbReference type="InterPro" id="IPR003594">
    <property type="entry name" value="HATPase_dom"/>
</dbReference>
<evidence type="ECO:0000256" key="12">
    <source>
        <dbReference type="ARBA" id="ARBA00023136"/>
    </source>
</evidence>
<keyword evidence="12 13" id="KW-0472">Membrane</keyword>
<dbReference type="InterPro" id="IPR036890">
    <property type="entry name" value="HATPase_C_sf"/>
</dbReference>
<evidence type="ECO:0000256" key="6">
    <source>
        <dbReference type="ARBA" id="ARBA00022692"/>
    </source>
</evidence>
<keyword evidence="4" id="KW-0597">Phosphoprotein</keyword>
<keyword evidence="10 13" id="KW-1133">Transmembrane helix</keyword>
<dbReference type="Pfam" id="PF02518">
    <property type="entry name" value="HATPase_c"/>
    <property type="match status" value="1"/>
</dbReference>
<gene>
    <name evidence="15" type="ORF">H8B09_11435</name>
</gene>
<dbReference type="InterPro" id="IPR038318">
    <property type="entry name" value="KdpD_sf"/>
</dbReference>
<evidence type="ECO:0000256" key="13">
    <source>
        <dbReference type="SAM" id="Phobius"/>
    </source>
</evidence>
<dbReference type="InterPro" id="IPR025201">
    <property type="entry name" value="KdpD_TM"/>
</dbReference>
<keyword evidence="8" id="KW-0418">Kinase</keyword>
<evidence type="ECO:0000256" key="3">
    <source>
        <dbReference type="ARBA" id="ARBA00012438"/>
    </source>
</evidence>
<name>A0ABR8MU05_9BACL</name>
<dbReference type="RefSeq" id="WP_191203619.1">
    <property type="nucleotide sequence ID" value="NZ_JACXZA010000002.1"/>
</dbReference>
<feature type="transmembrane region" description="Helical" evidence="13">
    <location>
        <begin position="6"/>
        <end position="24"/>
    </location>
</feature>
<comment type="catalytic activity">
    <reaction evidence="1">
        <text>ATP + protein L-histidine = ADP + protein N-phospho-L-histidine.</text>
        <dbReference type="EC" id="2.7.13.3"/>
    </reaction>
</comment>
<dbReference type="Gene3D" id="1.10.287.130">
    <property type="match status" value="1"/>
</dbReference>
<evidence type="ECO:0000256" key="5">
    <source>
        <dbReference type="ARBA" id="ARBA00022679"/>
    </source>
</evidence>
<dbReference type="Proteomes" id="UP000609346">
    <property type="component" value="Unassembled WGS sequence"/>
</dbReference>
<dbReference type="Pfam" id="PF00512">
    <property type="entry name" value="HisKA"/>
    <property type="match status" value="1"/>
</dbReference>
<evidence type="ECO:0000256" key="9">
    <source>
        <dbReference type="ARBA" id="ARBA00022840"/>
    </source>
</evidence>
<accession>A0ABR8MU05</accession>
<evidence type="ECO:0000256" key="1">
    <source>
        <dbReference type="ARBA" id="ARBA00000085"/>
    </source>
</evidence>
<keyword evidence="6 13" id="KW-0812">Transmembrane</keyword>
<sequence>MERHWAYAWVTLAVALLTYIFKDLGLSFDPANIALIYLLPVLLSAVYWGKGVSYYAAGLGVLAFDFFFVPPFLSFSVSDLRYLVSFIVYFTVAALTASLAARLKRELQYSKLKEAQTASLYAISKQLSAFTDIQALLHNVTAQVSDTFQTEAAIYLTANKEEDEVRVAAASSAASNWGSGEAELVIANWVYRQGRMAGRGTTMLGETTGLYIPLRTEEHIHGVLGVNLGTAVLTADQLRFLEALGGLAASAIVRVKLSEEAKLAHLTAESERIRTAILDSVSHELRTPLAALIGSAGALIEGDSLFSAEDRMSLLTTMQEGALRMNRLVSNLLGIVQLESGMLKLRSKWCDIEDMIGVVLKQVEASISHRRVRVELSTDIPLIQGDEVLLEQVLTNVMSNAIKYSPDYSAITIRAQVEGRSLILMVSDQGLGIAANDRERIFDKFYRSARTGHLTGTGLGLAICKGIIDLHGGIIEVMPNEEGQGTIIAITLPIQQEQVVKSHQEGMEQE</sequence>
<evidence type="ECO:0000256" key="11">
    <source>
        <dbReference type="ARBA" id="ARBA00023012"/>
    </source>
</evidence>